<keyword evidence="7 13" id="KW-1133">Transmembrane helix</keyword>
<evidence type="ECO:0000256" key="11">
    <source>
        <dbReference type="ARBA" id="ARBA00023180"/>
    </source>
</evidence>
<gene>
    <name evidence="16" type="primary">LOC100753784</name>
</gene>
<dbReference type="Pfam" id="PF03402">
    <property type="entry name" value="V1R"/>
    <property type="match status" value="1"/>
</dbReference>
<feature type="domain" description="G-protein coupled receptors family 1 profile" evidence="14">
    <location>
        <begin position="22"/>
        <end position="286"/>
    </location>
</feature>
<dbReference type="FunFam" id="1.20.1070.10:FF:000033">
    <property type="entry name" value="Vomeronasal type-1 receptor"/>
    <property type="match status" value="1"/>
</dbReference>
<dbReference type="PROSITE" id="PS50262">
    <property type="entry name" value="G_PROTEIN_RECEP_F1_2"/>
    <property type="match status" value="1"/>
</dbReference>
<keyword evidence="15" id="KW-1185">Reference proteome</keyword>
<dbReference type="AlphaFoldDB" id="A0A9J7JBG8"/>
<accession>A0A9J7JBG8</accession>
<dbReference type="OrthoDB" id="9606139at2759"/>
<feature type="transmembrane region" description="Helical" evidence="13">
    <location>
        <begin position="128"/>
        <end position="149"/>
    </location>
</feature>
<evidence type="ECO:0000256" key="1">
    <source>
        <dbReference type="ARBA" id="ARBA00003878"/>
    </source>
</evidence>
<dbReference type="KEGG" id="cge:100753784"/>
<feature type="transmembrane region" description="Helical" evidence="13">
    <location>
        <begin position="179"/>
        <end position="208"/>
    </location>
</feature>
<feature type="transmembrane region" description="Helical" evidence="13">
    <location>
        <begin position="236"/>
        <end position="260"/>
    </location>
</feature>
<organism evidence="15 16">
    <name type="scientific">Cricetulus griseus</name>
    <name type="common">Chinese hamster</name>
    <name type="synonym">Cricetulus barabensis griseus</name>
    <dbReference type="NCBI Taxonomy" id="10029"/>
    <lineage>
        <taxon>Eukaryota</taxon>
        <taxon>Metazoa</taxon>
        <taxon>Chordata</taxon>
        <taxon>Craniata</taxon>
        <taxon>Vertebrata</taxon>
        <taxon>Euteleostomi</taxon>
        <taxon>Mammalia</taxon>
        <taxon>Eutheria</taxon>
        <taxon>Euarchontoglires</taxon>
        <taxon>Glires</taxon>
        <taxon>Rodentia</taxon>
        <taxon>Myomorpha</taxon>
        <taxon>Muroidea</taxon>
        <taxon>Cricetidae</taxon>
        <taxon>Cricetinae</taxon>
        <taxon>Cricetulus</taxon>
    </lineage>
</organism>
<evidence type="ECO:0000256" key="2">
    <source>
        <dbReference type="ARBA" id="ARBA00004651"/>
    </source>
</evidence>
<evidence type="ECO:0000313" key="15">
    <source>
        <dbReference type="Proteomes" id="UP001108280"/>
    </source>
</evidence>
<dbReference type="GO" id="GO:0016503">
    <property type="term" value="F:pheromone receptor activity"/>
    <property type="evidence" value="ECO:0007669"/>
    <property type="project" value="InterPro"/>
</dbReference>
<keyword evidence="5 13" id="KW-0589">Pheromone response</keyword>
<proteinExistence type="inferred from homology"/>
<feature type="transmembrane region" description="Helical" evidence="13">
    <location>
        <begin position="12"/>
        <end position="33"/>
    </location>
</feature>
<dbReference type="GO" id="GO:0005886">
    <property type="term" value="C:plasma membrane"/>
    <property type="evidence" value="ECO:0007669"/>
    <property type="project" value="UniProtKB-SubCell"/>
</dbReference>
<dbReference type="PRINTS" id="PR01534">
    <property type="entry name" value="VOMERONASL1R"/>
</dbReference>
<reference evidence="15" key="2">
    <citation type="journal article" date="2020" name="Biotechnol. Bioeng.">
        <title>Chromosome-scale scaffolds for the Chinese hamster reference genome assembly to facilitate the study of the CHO epigenome.</title>
        <authorList>
            <person name="Hilliard W."/>
            <person name="MacDonald M."/>
            <person name="Lee K.H."/>
        </authorList>
    </citation>
    <scope>NUCLEOTIDE SEQUENCE [LARGE SCALE GENOMIC DNA]</scope>
    <source>
        <strain evidence="15">17A/GY</strain>
    </source>
</reference>
<dbReference type="RefSeq" id="XP_027254464.1">
    <property type="nucleotide sequence ID" value="XM_027398663.1"/>
</dbReference>
<comment type="similarity">
    <text evidence="3 13">Belongs to the G-protein coupled receptor 1 family.</text>
</comment>
<sequence>MNLKDLTIGVVFLLQSTVGIVGNFSLLSCYLIHYYTEQTLKTTDFILTHMFTANILIMLSKGFLNTMRAFGMKGFINHFGCEFLLYIQRLGRSMSIVTTCFLSVFQAITIRPGISFCFIPEVKASKHIVLLTSLCWKLYMSGNMIFPVYMYTQGNSNILAHESDMKYCSISGNDALGSLLYTVLFVLPEILLSAIIVWSSCSMVVILYRHNKRVQHIRSSSVSFRTSPEYRATHRILAFVSTFIGFHALSSILQGCIALIHNPHWWLQNITAIISMCFPTLGPFLMSRDYTLQRLCFTK</sequence>
<evidence type="ECO:0000313" key="16">
    <source>
        <dbReference type="RefSeq" id="XP_027254464.1"/>
    </source>
</evidence>
<evidence type="ECO:0000256" key="13">
    <source>
        <dbReference type="RuleBase" id="RU364061"/>
    </source>
</evidence>
<feature type="transmembrane region" description="Helical" evidence="13">
    <location>
        <begin position="45"/>
        <end position="64"/>
    </location>
</feature>
<dbReference type="GeneID" id="100753784"/>
<dbReference type="PANTHER" id="PTHR24062">
    <property type="entry name" value="VOMERONASAL TYPE-1 RECEPTOR"/>
    <property type="match status" value="1"/>
</dbReference>
<dbReference type="InterPro" id="IPR017452">
    <property type="entry name" value="GPCR_Rhodpsn_7TM"/>
</dbReference>
<evidence type="ECO:0000256" key="10">
    <source>
        <dbReference type="ARBA" id="ARBA00023170"/>
    </source>
</evidence>
<feature type="transmembrane region" description="Helical" evidence="13">
    <location>
        <begin position="266"/>
        <end position="285"/>
    </location>
</feature>
<dbReference type="Gene3D" id="1.20.1070.10">
    <property type="entry name" value="Rhodopsin 7-helix transmembrane proteins"/>
    <property type="match status" value="1"/>
</dbReference>
<reference evidence="16" key="3">
    <citation type="submission" date="2025-08" db="UniProtKB">
        <authorList>
            <consortium name="RefSeq"/>
        </authorList>
    </citation>
    <scope>IDENTIFICATION</scope>
    <source>
        <strain evidence="16">17A/GY</strain>
        <tissue evidence="16">Liver</tissue>
    </source>
</reference>
<evidence type="ECO:0000259" key="14">
    <source>
        <dbReference type="PROSITE" id="PS50262"/>
    </source>
</evidence>
<comment type="subcellular location">
    <subcellularLocation>
        <location evidence="2 13">Cell membrane</location>
        <topology evidence="2 13">Multi-pass membrane protein</topology>
    </subcellularLocation>
</comment>
<protein>
    <recommendedName>
        <fullName evidence="13">Vomeronasal type-1 receptor</fullName>
    </recommendedName>
</protein>
<evidence type="ECO:0000256" key="9">
    <source>
        <dbReference type="ARBA" id="ARBA00023136"/>
    </source>
</evidence>
<keyword evidence="4 13" id="KW-1003">Cell membrane</keyword>
<evidence type="ECO:0000256" key="8">
    <source>
        <dbReference type="ARBA" id="ARBA00023040"/>
    </source>
</evidence>
<keyword evidence="11" id="KW-0325">Glycoprotein</keyword>
<dbReference type="PROSITE" id="PS51257">
    <property type="entry name" value="PROKAR_LIPOPROTEIN"/>
    <property type="match status" value="1"/>
</dbReference>
<dbReference type="SUPFAM" id="SSF81321">
    <property type="entry name" value="Family A G protein-coupled receptor-like"/>
    <property type="match status" value="1"/>
</dbReference>
<evidence type="ECO:0000256" key="6">
    <source>
        <dbReference type="ARBA" id="ARBA00022692"/>
    </source>
</evidence>
<evidence type="ECO:0000256" key="3">
    <source>
        <dbReference type="ARBA" id="ARBA00010663"/>
    </source>
</evidence>
<evidence type="ECO:0000256" key="7">
    <source>
        <dbReference type="ARBA" id="ARBA00022989"/>
    </source>
</evidence>
<keyword evidence="8 13" id="KW-0297">G-protein coupled receptor</keyword>
<dbReference type="GO" id="GO:0019236">
    <property type="term" value="P:response to pheromone"/>
    <property type="evidence" value="ECO:0007669"/>
    <property type="project" value="UniProtKB-KW"/>
</dbReference>
<keyword evidence="9 13" id="KW-0472">Membrane</keyword>
<dbReference type="Proteomes" id="UP001108280">
    <property type="component" value="Chromosome 9"/>
</dbReference>
<evidence type="ECO:0000256" key="4">
    <source>
        <dbReference type="ARBA" id="ARBA00022475"/>
    </source>
</evidence>
<dbReference type="InterPro" id="IPR004072">
    <property type="entry name" value="Vmron_rcpt_1"/>
</dbReference>
<comment type="function">
    <text evidence="1">Putative pheromone receptor.</text>
</comment>
<keyword evidence="10 13" id="KW-0675">Receptor</keyword>
<evidence type="ECO:0000256" key="12">
    <source>
        <dbReference type="ARBA" id="ARBA00023224"/>
    </source>
</evidence>
<name>A0A9J7JBG8_CRIGR</name>
<reference evidence="15" key="1">
    <citation type="journal article" date="2018" name="Biotechnol. Bioeng.">
        <title>A reference genome of the Chinese hamster based on a hybrid assembly strategy.</title>
        <authorList>
            <person name="Rupp O."/>
            <person name="MacDonald M.L."/>
            <person name="Li S."/>
            <person name="Dhiman H."/>
            <person name="Polson S."/>
            <person name="Griep S."/>
            <person name="Heffner K."/>
            <person name="Hernandez I."/>
            <person name="Brinkrolf K."/>
            <person name="Jadhav V."/>
            <person name="Samoudi M."/>
            <person name="Hao H."/>
            <person name="Kingham B."/>
            <person name="Goesmann A."/>
            <person name="Betenbaugh M.J."/>
            <person name="Lewis N.E."/>
            <person name="Borth N."/>
            <person name="Lee K.H."/>
        </authorList>
    </citation>
    <scope>NUCLEOTIDE SEQUENCE [LARGE SCALE GENOMIC DNA]</scope>
    <source>
        <strain evidence="15">17A/GY</strain>
    </source>
</reference>
<keyword evidence="12 13" id="KW-0807">Transducer</keyword>
<evidence type="ECO:0000256" key="5">
    <source>
        <dbReference type="ARBA" id="ARBA00022507"/>
    </source>
</evidence>
<dbReference type="GO" id="GO:0007606">
    <property type="term" value="P:sensory perception of chemical stimulus"/>
    <property type="evidence" value="ECO:0007669"/>
    <property type="project" value="UniProtKB-ARBA"/>
</dbReference>
<keyword evidence="6 13" id="KW-0812">Transmembrane</keyword>